<reference evidence="1 2" key="1">
    <citation type="submission" date="2022-03" db="EMBL/GenBank/DDBJ databases">
        <title>Draft genome sequence of Furfurilactobacillus curtus JCM 31185.</title>
        <authorList>
            <person name="Suzuki S."/>
            <person name="Endo A."/>
            <person name="Kajikawa A."/>
        </authorList>
    </citation>
    <scope>NUCLEOTIDE SEQUENCE [LARGE SCALE GENOMIC DNA]</scope>
    <source>
        <strain evidence="1 2">JCM 31185</strain>
    </source>
</reference>
<protein>
    <recommendedName>
        <fullName evidence="3">DUF2188 domain-containing protein</fullName>
    </recommendedName>
</protein>
<keyword evidence="2" id="KW-1185">Reference proteome</keyword>
<name>A0ABQ5JUC2_9LACO</name>
<dbReference type="EMBL" id="BQXO01000005">
    <property type="protein sequence ID" value="GKT06417.1"/>
    <property type="molecule type" value="Genomic_DNA"/>
</dbReference>
<evidence type="ECO:0000313" key="2">
    <source>
        <dbReference type="Proteomes" id="UP001628078"/>
    </source>
</evidence>
<comment type="caution">
    <text evidence="1">The sequence shown here is derived from an EMBL/GenBank/DDBJ whole genome shotgun (WGS) entry which is preliminary data.</text>
</comment>
<dbReference type="Proteomes" id="UP001628078">
    <property type="component" value="Unassembled WGS sequence"/>
</dbReference>
<evidence type="ECO:0000313" key="1">
    <source>
        <dbReference type="EMBL" id="GKT06417.1"/>
    </source>
</evidence>
<organism evidence="1 2">
    <name type="scientific">Furfurilactobacillus curtus</name>
    <dbReference type="NCBI Taxonomy" id="1746200"/>
    <lineage>
        <taxon>Bacteria</taxon>
        <taxon>Bacillati</taxon>
        <taxon>Bacillota</taxon>
        <taxon>Bacilli</taxon>
        <taxon>Lactobacillales</taxon>
        <taxon>Lactobacillaceae</taxon>
        <taxon>Furfurilactobacillus</taxon>
    </lineage>
</organism>
<accession>A0ABQ5JUC2</accession>
<sequence length="62" mass="7352">MPWTYKDYPSSFKNMNVKTRHKAIDIANALKRDKYPDDRAIPIAIKQAKEWYEDHVEGNQKS</sequence>
<evidence type="ECO:0008006" key="3">
    <source>
        <dbReference type="Google" id="ProtNLM"/>
    </source>
</evidence>
<gene>
    <name evidence="1" type="ORF">JCM31185_17040</name>
</gene>
<proteinExistence type="predicted"/>